<reference evidence="1" key="1">
    <citation type="submission" date="2014-11" db="EMBL/GenBank/DDBJ databases">
        <authorList>
            <person name="Amaro Gonzalez C."/>
        </authorList>
    </citation>
    <scope>NUCLEOTIDE SEQUENCE</scope>
</reference>
<organism evidence="1">
    <name type="scientific">Anguilla anguilla</name>
    <name type="common">European freshwater eel</name>
    <name type="synonym">Muraena anguilla</name>
    <dbReference type="NCBI Taxonomy" id="7936"/>
    <lineage>
        <taxon>Eukaryota</taxon>
        <taxon>Metazoa</taxon>
        <taxon>Chordata</taxon>
        <taxon>Craniata</taxon>
        <taxon>Vertebrata</taxon>
        <taxon>Euteleostomi</taxon>
        <taxon>Actinopterygii</taxon>
        <taxon>Neopterygii</taxon>
        <taxon>Teleostei</taxon>
        <taxon>Anguilliformes</taxon>
        <taxon>Anguillidae</taxon>
        <taxon>Anguilla</taxon>
    </lineage>
</organism>
<reference evidence="1" key="2">
    <citation type="journal article" date="2015" name="Fish Shellfish Immunol.">
        <title>Early steps in the European eel (Anguilla anguilla)-Vibrio vulnificus interaction in the gills: Role of the RtxA13 toxin.</title>
        <authorList>
            <person name="Callol A."/>
            <person name="Pajuelo D."/>
            <person name="Ebbesson L."/>
            <person name="Teles M."/>
            <person name="MacKenzie S."/>
            <person name="Amaro C."/>
        </authorList>
    </citation>
    <scope>NUCLEOTIDE SEQUENCE</scope>
</reference>
<protein>
    <submittedName>
        <fullName evidence="1">Uncharacterized protein</fullName>
    </submittedName>
</protein>
<accession>A0A0E9PWU4</accession>
<sequence length="15" mass="1659">MVHCLNLTCSLPSLK</sequence>
<dbReference type="EMBL" id="GBXM01099845">
    <property type="protein sequence ID" value="JAH08732.1"/>
    <property type="molecule type" value="Transcribed_RNA"/>
</dbReference>
<name>A0A0E9PWU4_ANGAN</name>
<evidence type="ECO:0000313" key="1">
    <source>
        <dbReference type="EMBL" id="JAH08732.1"/>
    </source>
</evidence>
<proteinExistence type="predicted"/>